<dbReference type="Proteomes" id="UP000460718">
    <property type="component" value="Unassembled WGS sequence"/>
</dbReference>
<keyword evidence="6" id="KW-1185">Reference proteome</keyword>
<dbReference type="Proteomes" id="UP000437068">
    <property type="component" value="Unassembled WGS sequence"/>
</dbReference>
<name>A0A6A3S962_9STRA</name>
<dbReference type="Proteomes" id="UP000440367">
    <property type="component" value="Unassembled WGS sequence"/>
</dbReference>
<evidence type="ECO:0000313" key="3">
    <source>
        <dbReference type="EMBL" id="KAE9210803.1"/>
    </source>
</evidence>
<dbReference type="EMBL" id="QXFW01000534">
    <property type="protein sequence ID" value="KAE9009448.1"/>
    <property type="molecule type" value="Genomic_DNA"/>
</dbReference>
<protein>
    <submittedName>
        <fullName evidence="2">Uncharacterized protein</fullName>
    </submittedName>
</protein>
<proteinExistence type="predicted"/>
<dbReference type="EMBL" id="QXGD01000622">
    <property type="protein sequence ID" value="KAE9231417.1"/>
    <property type="molecule type" value="Genomic_DNA"/>
</dbReference>
<evidence type="ECO:0000313" key="7">
    <source>
        <dbReference type="Proteomes" id="UP000437068"/>
    </source>
</evidence>
<comment type="caution">
    <text evidence="2">The sequence shown here is derived from an EMBL/GenBank/DDBJ whole genome shotgun (WGS) entry which is preliminary data.</text>
</comment>
<accession>A0A6A3S962</accession>
<dbReference type="Proteomes" id="UP000433483">
    <property type="component" value="Unassembled WGS sequence"/>
</dbReference>
<dbReference type="EMBL" id="QXGB01000557">
    <property type="protein sequence ID" value="KAE9210803.1"/>
    <property type="molecule type" value="Genomic_DNA"/>
</dbReference>
<evidence type="ECO:0000313" key="6">
    <source>
        <dbReference type="Proteomes" id="UP000433483"/>
    </source>
</evidence>
<dbReference type="Proteomes" id="UP000441208">
    <property type="component" value="Unassembled WGS sequence"/>
</dbReference>
<dbReference type="EMBL" id="QXFZ01000574">
    <property type="protein sequence ID" value="KAE9111531.1"/>
    <property type="molecule type" value="Genomic_DNA"/>
</dbReference>
<evidence type="ECO:0000313" key="5">
    <source>
        <dbReference type="EMBL" id="KAE9309526.1"/>
    </source>
</evidence>
<sequence length="262" mass="29531">MTLEDTDDACVYVKESVLRELEQERRRLKWQLSRALQTSDVRAAELEASKAKVKDLLTIVEVNKGVADHVVQRSQGRETKRRAELETLHQQNKQQRQRYVDLALRSMSRRVRDRQQRDAFHSLQQAVLNRSRRREALLSELEHGEREGSSNVQRSAWNASSSSHTQHGALKHEAHWQRLPGIRTVAATAEGVAELGAGRAMEAKTPRVRENRFGALAALGVCRLEVTRAGFATATRAGPSSSRQDESEDPAAWFDLLASTMC</sequence>
<evidence type="ECO:0000313" key="2">
    <source>
        <dbReference type="EMBL" id="KAE9111531.1"/>
    </source>
</evidence>
<dbReference type="OrthoDB" id="119082at2759"/>
<organism evidence="2 9">
    <name type="scientific">Phytophthora fragariae</name>
    <dbReference type="NCBI Taxonomy" id="53985"/>
    <lineage>
        <taxon>Eukaryota</taxon>
        <taxon>Sar</taxon>
        <taxon>Stramenopiles</taxon>
        <taxon>Oomycota</taxon>
        <taxon>Peronosporomycetes</taxon>
        <taxon>Peronosporales</taxon>
        <taxon>Peronosporaceae</taxon>
        <taxon>Phytophthora</taxon>
    </lineage>
</organism>
<evidence type="ECO:0000313" key="1">
    <source>
        <dbReference type="EMBL" id="KAE9009448.1"/>
    </source>
</evidence>
<evidence type="ECO:0000313" key="9">
    <source>
        <dbReference type="Proteomes" id="UP000441208"/>
    </source>
</evidence>
<evidence type="ECO:0000313" key="8">
    <source>
        <dbReference type="Proteomes" id="UP000440367"/>
    </source>
</evidence>
<evidence type="ECO:0000313" key="4">
    <source>
        <dbReference type="EMBL" id="KAE9231417.1"/>
    </source>
</evidence>
<dbReference type="EMBL" id="QXGE01000542">
    <property type="protein sequence ID" value="KAE9309526.1"/>
    <property type="molecule type" value="Genomic_DNA"/>
</dbReference>
<gene>
    <name evidence="5" type="ORF">PF001_g10638</name>
    <name evidence="4" type="ORF">PF002_g12701</name>
    <name evidence="3" type="ORF">PF005_g11258</name>
    <name evidence="2" type="ORF">PF007_g11445</name>
    <name evidence="1" type="ORF">PF011_g10259</name>
</gene>
<evidence type="ECO:0000313" key="10">
    <source>
        <dbReference type="Proteomes" id="UP000460718"/>
    </source>
</evidence>
<reference evidence="6 7" key="1">
    <citation type="submission" date="2018-08" db="EMBL/GenBank/DDBJ databases">
        <title>Genomic investigation of the strawberry pathogen Phytophthora fragariae indicates pathogenicity is determined by transcriptional variation in three key races.</title>
        <authorList>
            <person name="Adams T.M."/>
            <person name="Armitage A.D."/>
            <person name="Sobczyk M.K."/>
            <person name="Bates H.J."/>
            <person name="Dunwell J.M."/>
            <person name="Nellist C.F."/>
            <person name="Harrison R.J."/>
        </authorList>
    </citation>
    <scope>NUCLEOTIDE SEQUENCE [LARGE SCALE GENOMIC DNA]</scope>
    <source>
        <strain evidence="5 7">A4</strain>
        <strain evidence="4 8">BC-1</strain>
        <strain evidence="3 6">NOV-27</strain>
        <strain evidence="2 9">NOV-71</strain>
        <strain evidence="1 10">SCRP245</strain>
    </source>
</reference>
<dbReference type="AlphaFoldDB" id="A0A6A3S962"/>